<dbReference type="Pfam" id="PF16872">
    <property type="entry name" value="putAbiC"/>
    <property type="match status" value="1"/>
</dbReference>
<keyword evidence="2" id="KW-1185">Reference proteome</keyword>
<organism evidence="1 2">
    <name type="scientific">Pedobacter quisquiliarum</name>
    <dbReference type="NCBI Taxonomy" id="1834438"/>
    <lineage>
        <taxon>Bacteria</taxon>
        <taxon>Pseudomonadati</taxon>
        <taxon>Bacteroidota</taxon>
        <taxon>Sphingobacteriia</taxon>
        <taxon>Sphingobacteriales</taxon>
        <taxon>Sphingobacteriaceae</taxon>
        <taxon>Pedobacter</taxon>
    </lineage>
</organism>
<evidence type="ECO:0000313" key="2">
    <source>
        <dbReference type="Proteomes" id="UP000651668"/>
    </source>
</evidence>
<reference evidence="1" key="1">
    <citation type="journal article" date="2014" name="Int. J. Syst. Evol. Microbiol.">
        <title>Complete genome sequence of Corynebacterium casei LMG S-19264T (=DSM 44701T), isolated from a smear-ripened cheese.</title>
        <authorList>
            <consortium name="US DOE Joint Genome Institute (JGI-PGF)"/>
            <person name="Walter F."/>
            <person name="Albersmeier A."/>
            <person name="Kalinowski J."/>
            <person name="Ruckert C."/>
        </authorList>
    </citation>
    <scope>NUCLEOTIDE SEQUENCE</scope>
    <source>
        <strain evidence="1">CGMCC 1.15343</strain>
    </source>
</reference>
<evidence type="ECO:0000313" key="1">
    <source>
        <dbReference type="EMBL" id="GGC75270.1"/>
    </source>
</evidence>
<dbReference type="InterPro" id="IPR031709">
    <property type="entry name" value="PutAbiC"/>
</dbReference>
<sequence length="220" mass="26312">MTQFPLHSLVMKKEFETILAIYSNGNQMDRQGFEKCYKLFFFGLTEFEKSYPHDTSFIEVLYNARRNHEQPSKQSITTNKARKEFSQTAQLYFNYKPYSGHEQRLGHYFRHLFLTVKTIANSELIPSYEQKMKFLKILRAQLSNHEQVLLFYNWLGGFGNNWENDKNSFFAEYGMIHNLPHNTLFHDKYITDNINHLRNTKVNYRKGNMFEIDRGNAYLN</sequence>
<gene>
    <name evidence="1" type="ORF">GCM10011387_31260</name>
</gene>
<evidence type="ECO:0008006" key="3">
    <source>
        <dbReference type="Google" id="ProtNLM"/>
    </source>
</evidence>
<accession>A0A916XI70</accession>
<dbReference type="EMBL" id="BMIL01000013">
    <property type="protein sequence ID" value="GGC75270.1"/>
    <property type="molecule type" value="Genomic_DNA"/>
</dbReference>
<reference evidence="1" key="2">
    <citation type="submission" date="2020-09" db="EMBL/GenBank/DDBJ databases">
        <authorList>
            <person name="Sun Q."/>
            <person name="Zhou Y."/>
        </authorList>
    </citation>
    <scope>NUCLEOTIDE SEQUENCE</scope>
    <source>
        <strain evidence="1">CGMCC 1.15343</strain>
    </source>
</reference>
<protein>
    <recommendedName>
        <fullName evidence="3">Phage abortive infection protein</fullName>
    </recommendedName>
</protein>
<dbReference type="Proteomes" id="UP000651668">
    <property type="component" value="Unassembled WGS sequence"/>
</dbReference>
<dbReference type="AlphaFoldDB" id="A0A916XI70"/>
<name>A0A916XI70_9SPHI</name>
<proteinExistence type="predicted"/>
<comment type="caution">
    <text evidence="1">The sequence shown here is derived from an EMBL/GenBank/DDBJ whole genome shotgun (WGS) entry which is preliminary data.</text>
</comment>